<dbReference type="InterPro" id="IPR036637">
    <property type="entry name" value="Phosphohistidine_dom_sf"/>
</dbReference>
<dbReference type="OrthoDB" id="9765468at2"/>
<dbReference type="GO" id="GO:0016301">
    <property type="term" value="F:kinase activity"/>
    <property type="evidence" value="ECO:0007669"/>
    <property type="project" value="UniProtKB-UniRule"/>
</dbReference>
<evidence type="ECO:0000256" key="6">
    <source>
        <dbReference type="ARBA" id="ARBA00022723"/>
    </source>
</evidence>
<dbReference type="SUPFAM" id="SSF56059">
    <property type="entry name" value="Glutathione synthetase ATP-binding domain-like"/>
    <property type="match status" value="1"/>
</dbReference>
<evidence type="ECO:0000256" key="1">
    <source>
        <dbReference type="ARBA" id="ARBA00001946"/>
    </source>
</evidence>
<feature type="active site" description="Proton donor" evidence="12">
    <location>
        <position position="835"/>
    </location>
</feature>
<keyword evidence="5 18" id="KW-0808">Transferase</keyword>
<protein>
    <recommendedName>
        <fullName evidence="4 11">Pyruvate, phosphate dikinase</fullName>
        <ecNumber evidence="3 11">2.7.9.1</ecNumber>
    </recommendedName>
</protein>
<keyword evidence="18" id="KW-0670">Pyruvate</keyword>
<evidence type="ECO:0000256" key="7">
    <source>
        <dbReference type="ARBA" id="ARBA00022741"/>
    </source>
</evidence>
<dbReference type="Gene3D" id="1.10.189.10">
    <property type="entry name" value="Pyruvate Phosphate Dikinase, domain 2"/>
    <property type="match status" value="1"/>
</dbReference>
<dbReference type="InterPro" id="IPR013815">
    <property type="entry name" value="ATP_grasp_subdomain_1"/>
</dbReference>
<dbReference type="PROSITE" id="PS00370">
    <property type="entry name" value="PEP_ENZYMES_PHOS_SITE"/>
    <property type="match status" value="1"/>
</dbReference>
<feature type="binding site" evidence="14">
    <location>
        <position position="748"/>
    </location>
    <ligand>
        <name>Mg(2+)</name>
        <dbReference type="ChEBI" id="CHEBI:18420"/>
    </ligand>
</feature>
<dbReference type="PIRSF" id="PIRSF000853">
    <property type="entry name" value="PPDK"/>
    <property type="match status" value="1"/>
</dbReference>
<dbReference type="InterPro" id="IPR015813">
    <property type="entry name" value="Pyrv/PenolPyrv_kinase-like_dom"/>
</dbReference>
<sequence>MSDTGKSVYRLPEGSKEMKDLLGGKGAGLAEMSRLGLPVPPGFIITTEACRTYMRTGELPEGLMQEVAVHLRWLEGETGKCLGDPENPLLVSVRSGAAVSMPGMMDTVLNLGLNDATVEGLAERTGDARFAYDCYRRFVQMFGEIVLKVRAHSFEEALDDLKRERGVEQDQELSAEDLKGLVRAFKGIVEEATGRPFPQDPEEQLERAVKAVFDSWDNERARAYRREFGIPDDLGTAVTVQAMVFGNMGETSATGVAFTRNPATGEQGIFGEFLLNAQGEDVVAGIRTPKPLAEMEEVLPRAYGELLRVMQALEREYKDMQDIEFTVERDRLYMLQTRSGKRTARAALKIAREMAEEGLISRDEALLRIDPKGLNQLLHPHIDPEARLEVLARGLPASPGAAVGRIVLDADEAERLGEVGEAVILIRRETNPDDVHGMIRARGVLTALGGMTSHAAVVARGLGKPAVTGCKELEVDPGAGEIRLAGRTFRAGETITIEGSTGRVIAGEVPLVEAETNEDFEQILRWADEVRTLGVRANADTPEDARKAREFGAEGIGLCRTEHMFMDEGRLEVMREVILAEDEAALDAALARLEPLQRGDFEEIFAAMDGLPVTVRLLDPPLHEFLPGSEKLKQSIAGLEAGGGSPEDISGLRRQLKAVESLEERNPMLGLRGVRLGIVRPEIYRMQVRAIAAAVKSLGERGRNPVVEIMIPLVGFPAELKETRRQAGAVLEEVLGEENSVKIGTMIELPRACAVADEIAQEADFFSFGTNDLTQTVCGLSRDDAEGKFLPEYLHRGIFENNPFETLDRRGVGRLVAMACELGRGAKPSLKLGICGEHGGDPESIRFFQGVGLDYVSCSPYRVPVARLAAARAALTERRDGGERMYDGGA</sequence>
<evidence type="ECO:0000256" key="5">
    <source>
        <dbReference type="ARBA" id="ARBA00022679"/>
    </source>
</evidence>
<name>A0A4V2NWW1_9ACTN</name>
<evidence type="ECO:0000259" key="16">
    <source>
        <dbReference type="Pfam" id="PF01326"/>
    </source>
</evidence>
<keyword evidence="6 14" id="KW-0479">Metal-binding</keyword>
<feature type="domain" description="Pyruvate phosphate dikinase AMP/ATP-binding" evidence="16">
    <location>
        <begin position="58"/>
        <end position="290"/>
    </location>
</feature>
<feature type="domain" description="PEP-utilising enzyme C-terminal" evidence="17">
    <location>
        <begin position="517"/>
        <end position="873"/>
    </location>
</feature>
<dbReference type="Pfam" id="PF02896">
    <property type="entry name" value="PEP-utilizers_C"/>
    <property type="match status" value="1"/>
</dbReference>
<evidence type="ECO:0000256" key="11">
    <source>
        <dbReference type="PIRNR" id="PIRNR000853"/>
    </source>
</evidence>
<dbReference type="Gene3D" id="1.20.80.30">
    <property type="match status" value="1"/>
</dbReference>
<dbReference type="InterPro" id="IPR002192">
    <property type="entry name" value="PPDK_AMP/ATP-bd"/>
</dbReference>
<feature type="domain" description="Pyruvate phosphate dikinase AMP/ATP-binding" evidence="16">
    <location>
        <begin position="304"/>
        <end position="357"/>
    </location>
</feature>
<dbReference type="InterPro" id="IPR000121">
    <property type="entry name" value="PEP_util_C"/>
</dbReference>
<gene>
    <name evidence="18" type="ORF">E0L93_05220</name>
</gene>
<comment type="caution">
    <text evidence="18">The sequence shown here is derived from an EMBL/GenBank/DDBJ whole genome shotgun (WGS) entry which is preliminary data.</text>
</comment>
<dbReference type="EC" id="2.7.9.1" evidence="3 11"/>
<organism evidence="18 19">
    <name type="scientific">Rubrobacter taiwanensis</name>
    <dbReference type="NCBI Taxonomy" id="185139"/>
    <lineage>
        <taxon>Bacteria</taxon>
        <taxon>Bacillati</taxon>
        <taxon>Actinomycetota</taxon>
        <taxon>Rubrobacteria</taxon>
        <taxon>Rubrobacterales</taxon>
        <taxon>Rubrobacteraceae</taxon>
        <taxon>Rubrobacter</taxon>
    </lineage>
</organism>
<dbReference type="Proteomes" id="UP000295244">
    <property type="component" value="Unassembled WGS sequence"/>
</dbReference>
<keyword evidence="19" id="KW-1185">Reference proteome</keyword>
<feature type="binding site" evidence="13">
    <location>
        <position position="560"/>
    </location>
    <ligand>
        <name>substrate</name>
    </ligand>
</feature>
<dbReference type="NCBIfam" id="NF004531">
    <property type="entry name" value="PRK05878.1"/>
    <property type="match status" value="1"/>
</dbReference>
<dbReference type="Pfam" id="PF01326">
    <property type="entry name" value="PPDK_N"/>
    <property type="match status" value="2"/>
</dbReference>
<dbReference type="PANTHER" id="PTHR22931">
    <property type="entry name" value="PHOSPHOENOLPYRUVATE DIKINASE-RELATED"/>
    <property type="match status" value="1"/>
</dbReference>
<feature type="domain" description="PEP-utilising enzyme mobile" evidence="15">
    <location>
        <begin position="421"/>
        <end position="502"/>
    </location>
</feature>
<dbReference type="EMBL" id="SKBU01000009">
    <property type="protein sequence ID" value="TCJ18902.1"/>
    <property type="molecule type" value="Genomic_DNA"/>
</dbReference>
<dbReference type="GO" id="GO:0005524">
    <property type="term" value="F:ATP binding"/>
    <property type="evidence" value="ECO:0007669"/>
    <property type="project" value="UniProtKB-UniRule"/>
</dbReference>
<dbReference type="Gene3D" id="3.30.470.20">
    <property type="entry name" value="ATP-grasp fold, B domain"/>
    <property type="match status" value="1"/>
</dbReference>
<evidence type="ECO:0000259" key="17">
    <source>
        <dbReference type="Pfam" id="PF02896"/>
    </source>
</evidence>
<feature type="binding site" evidence="13">
    <location>
        <position position="772"/>
    </location>
    <ligand>
        <name>substrate</name>
    </ligand>
</feature>
<evidence type="ECO:0000256" key="9">
    <source>
        <dbReference type="ARBA" id="ARBA00022840"/>
    </source>
</evidence>
<feature type="active site" description="Tele-phosphohistidine intermediate" evidence="12">
    <location>
        <position position="454"/>
    </location>
</feature>
<dbReference type="InterPro" id="IPR040442">
    <property type="entry name" value="Pyrv_kinase-like_dom_sf"/>
</dbReference>
<evidence type="ECO:0000256" key="3">
    <source>
        <dbReference type="ARBA" id="ARBA00011994"/>
    </source>
</evidence>
<dbReference type="Pfam" id="PF00391">
    <property type="entry name" value="PEP-utilizers"/>
    <property type="match status" value="1"/>
</dbReference>
<evidence type="ECO:0000256" key="8">
    <source>
        <dbReference type="ARBA" id="ARBA00022777"/>
    </source>
</evidence>
<keyword evidence="7" id="KW-0547">Nucleotide-binding</keyword>
<evidence type="ECO:0000313" key="19">
    <source>
        <dbReference type="Proteomes" id="UP000295244"/>
    </source>
</evidence>
<comment type="similarity">
    <text evidence="2 11">Belongs to the PEP-utilizing enzyme family.</text>
</comment>
<feature type="binding site" evidence="14">
    <location>
        <position position="772"/>
    </location>
    <ligand>
        <name>Mg(2+)</name>
        <dbReference type="ChEBI" id="CHEBI:18420"/>
    </ligand>
</feature>
<dbReference type="AlphaFoldDB" id="A0A4V2NWW1"/>
<evidence type="ECO:0000313" key="18">
    <source>
        <dbReference type="EMBL" id="TCJ18902.1"/>
    </source>
</evidence>
<evidence type="ECO:0000259" key="15">
    <source>
        <dbReference type="Pfam" id="PF00391"/>
    </source>
</evidence>
<evidence type="ECO:0000256" key="12">
    <source>
        <dbReference type="PIRSR" id="PIRSR000853-1"/>
    </source>
</evidence>
<feature type="binding site" evidence="13">
    <location>
        <position position="616"/>
    </location>
    <ligand>
        <name>substrate</name>
    </ligand>
</feature>
<dbReference type="SUPFAM" id="SSF52009">
    <property type="entry name" value="Phosphohistidine domain"/>
    <property type="match status" value="1"/>
</dbReference>
<dbReference type="InterPro" id="IPR010121">
    <property type="entry name" value="Pyruvate_phosphate_dikinase"/>
</dbReference>
<dbReference type="Gene3D" id="3.50.30.10">
    <property type="entry name" value="Phosphohistidine domain"/>
    <property type="match status" value="1"/>
</dbReference>
<feature type="binding site" evidence="13">
    <location>
        <position position="769"/>
    </location>
    <ligand>
        <name>substrate</name>
    </ligand>
</feature>
<keyword evidence="9" id="KW-0067">ATP-binding</keyword>
<comment type="catalytic activity">
    <reaction evidence="11">
        <text>pyruvate + phosphate + ATP = phosphoenolpyruvate + AMP + diphosphate + H(+)</text>
        <dbReference type="Rhea" id="RHEA:10756"/>
        <dbReference type="ChEBI" id="CHEBI:15361"/>
        <dbReference type="ChEBI" id="CHEBI:15378"/>
        <dbReference type="ChEBI" id="CHEBI:30616"/>
        <dbReference type="ChEBI" id="CHEBI:33019"/>
        <dbReference type="ChEBI" id="CHEBI:43474"/>
        <dbReference type="ChEBI" id="CHEBI:58702"/>
        <dbReference type="ChEBI" id="CHEBI:456215"/>
        <dbReference type="EC" id="2.7.9.1"/>
    </reaction>
</comment>
<dbReference type="NCBIfam" id="TIGR01828">
    <property type="entry name" value="pyru_phos_dikin"/>
    <property type="match status" value="1"/>
</dbReference>
<evidence type="ECO:0000256" key="4">
    <source>
        <dbReference type="ARBA" id="ARBA00020138"/>
    </source>
</evidence>
<dbReference type="GO" id="GO:0050242">
    <property type="term" value="F:pyruvate, phosphate dikinase activity"/>
    <property type="evidence" value="ECO:0007669"/>
    <property type="project" value="UniProtKB-UniRule"/>
</dbReference>
<dbReference type="SUPFAM" id="SSF51621">
    <property type="entry name" value="Phosphoenolpyruvate/pyruvate domain"/>
    <property type="match status" value="1"/>
</dbReference>
<keyword evidence="8 18" id="KW-0418">Kinase</keyword>
<evidence type="ECO:0000256" key="14">
    <source>
        <dbReference type="PIRSR" id="PIRSR000853-3"/>
    </source>
</evidence>
<reference evidence="18 19" key="1">
    <citation type="submission" date="2019-03" db="EMBL/GenBank/DDBJ databases">
        <title>Whole genome sequence of a novel Rubrobacter taiwanensis strain, isolated from Yellowstone National Park.</title>
        <authorList>
            <person name="Freed S."/>
            <person name="Ramaley R.F."/>
            <person name="Kyndt J.A."/>
        </authorList>
    </citation>
    <scope>NUCLEOTIDE SEQUENCE [LARGE SCALE GENOMIC DNA]</scope>
    <source>
        <strain evidence="18 19">Yellowstone</strain>
    </source>
</reference>
<comment type="cofactor">
    <cofactor evidence="1 11 14">
        <name>Mg(2+)</name>
        <dbReference type="ChEBI" id="CHEBI:18420"/>
    </cofactor>
</comment>
<dbReference type="RefSeq" id="WP_132689466.1">
    <property type="nucleotide sequence ID" value="NZ_SKBU01000009.1"/>
</dbReference>
<dbReference type="PANTHER" id="PTHR22931:SF9">
    <property type="entry name" value="PYRUVATE, PHOSPHATE DIKINASE 1, CHLOROPLASTIC"/>
    <property type="match status" value="1"/>
</dbReference>
<dbReference type="Gene3D" id="3.30.1490.20">
    <property type="entry name" value="ATP-grasp fold, A domain"/>
    <property type="match status" value="1"/>
</dbReference>
<feature type="binding site" evidence="13">
    <location>
        <position position="770"/>
    </location>
    <ligand>
        <name>substrate</name>
    </ligand>
</feature>
<evidence type="ECO:0000256" key="13">
    <source>
        <dbReference type="PIRSR" id="PIRSR000853-2"/>
    </source>
</evidence>
<feature type="binding site" evidence="13">
    <location>
        <position position="771"/>
    </location>
    <ligand>
        <name>substrate</name>
    </ligand>
</feature>
<accession>A0A4V2NWW1</accession>
<keyword evidence="10 14" id="KW-0460">Magnesium</keyword>
<proteinExistence type="inferred from homology"/>
<feature type="binding site" evidence="13">
    <location>
        <position position="748"/>
    </location>
    <ligand>
        <name>substrate</name>
    </ligand>
</feature>
<evidence type="ECO:0000256" key="2">
    <source>
        <dbReference type="ARBA" id="ARBA00007837"/>
    </source>
</evidence>
<dbReference type="Gene3D" id="3.20.20.60">
    <property type="entry name" value="Phosphoenolpyruvate-binding domains"/>
    <property type="match status" value="1"/>
</dbReference>
<dbReference type="GO" id="GO:0046872">
    <property type="term" value="F:metal ion binding"/>
    <property type="evidence" value="ECO:0007669"/>
    <property type="project" value="UniProtKB-UniRule"/>
</dbReference>
<evidence type="ECO:0000256" key="10">
    <source>
        <dbReference type="ARBA" id="ARBA00022842"/>
    </source>
</evidence>
<dbReference type="InterPro" id="IPR008279">
    <property type="entry name" value="PEP-util_enz_mobile_dom"/>
</dbReference>
<dbReference type="InterPro" id="IPR018274">
    <property type="entry name" value="PEP_util_AS"/>
</dbReference>